<evidence type="ECO:0000313" key="2">
    <source>
        <dbReference type="Proteomes" id="UP001162992"/>
    </source>
</evidence>
<keyword evidence="2" id="KW-1185">Reference proteome</keyword>
<name>A0ACC2BVH1_DIPCM</name>
<organism evidence="1 2">
    <name type="scientific">Diphasiastrum complanatum</name>
    <name type="common">Issler's clubmoss</name>
    <name type="synonym">Lycopodium complanatum</name>
    <dbReference type="NCBI Taxonomy" id="34168"/>
    <lineage>
        <taxon>Eukaryota</taxon>
        <taxon>Viridiplantae</taxon>
        <taxon>Streptophyta</taxon>
        <taxon>Embryophyta</taxon>
        <taxon>Tracheophyta</taxon>
        <taxon>Lycopodiopsida</taxon>
        <taxon>Lycopodiales</taxon>
        <taxon>Lycopodiaceae</taxon>
        <taxon>Lycopodioideae</taxon>
        <taxon>Diphasiastrum</taxon>
    </lineage>
</organism>
<protein>
    <submittedName>
        <fullName evidence="1">Uncharacterized protein</fullName>
    </submittedName>
</protein>
<reference evidence="2" key="1">
    <citation type="journal article" date="2024" name="Proc. Natl. Acad. Sci. U.S.A.">
        <title>Extraordinary preservation of gene collinearity over three hundred million years revealed in homosporous lycophytes.</title>
        <authorList>
            <person name="Li C."/>
            <person name="Wickell D."/>
            <person name="Kuo L.Y."/>
            <person name="Chen X."/>
            <person name="Nie B."/>
            <person name="Liao X."/>
            <person name="Peng D."/>
            <person name="Ji J."/>
            <person name="Jenkins J."/>
            <person name="Williams M."/>
            <person name="Shu S."/>
            <person name="Plott C."/>
            <person name="Barry K."/>
            <person name="Rajasekar S."/>
            <person name="Grimwood J."/>
            <person name="Han X."/>
            <person name="Sun S."/>
            <person name="Hou Z."/>
            <person name="He W."/>
            <person name="Dai G."/>
            <person name="Sun C."/>
            <person name="Schmutz J."/>
            <person name="Leebens-Mack J.H."/>
            <person name="Li F.W."/>
            <person name="Wang L."/>
        </authorList>
    </citation>
    <scope>NUCLEOTIDE SEQUENCE [LARGE SCALE GENOMIC DNA]</scope>
    <source>
        <strain evidence="2">cv. PW_Plant_1</strain>
    </source>
</reference>
<proteinExistence type="predicted"/>
<dbReference type="EMBL" id="CM055104">
    <property type="protein sequence ID" value="KAJ7533751.1"/>
    <property type="molecule type" value="Genomic_DNA"/>
</dbReference>
<accession>A0ACC2BVH1</accession>
<sequence length="273" mass="30167">MVMAAKDEDQGCKTKEIEAKESHFRGVRKRPWGRYAAEIRDPWKKTRVWLGTFDTAEDAARAYDKAARTLRGSKARTNFSPSSDELNTSESSAVESWNSLNDLQQVLPSDSLGSLYAAGKVVEARSKVDLSLPVGHLAALEQTRTAAAQSYGVYAAGNDPSAWFTPTSFPSKQSIPFEVIFSLAESNFKKSKVGDVREAGKHNLLTKDHLQEQQHREDQSDCDSSSSVVVDTDSPPVQGNKSPKQLINFWDLNLPPPEEPTCNSEEDKIALHL</sequence>
<gene>
    <name evidence="1" type="ORF">O6H91_13G062800</name>
</gene>
<comment type="caution">
    <text evidence="1">The sequence shown here is derived from an EMBL/GenBank/DDBJ whole genome shotgun (WGS) entry which is preliminary data.</text>
</comment>
<evidence type="ECO:0000313" key="1">
    <source>
        <dbReference type="EMBL" id="KAJ7533751.1"/>
    </source>
</evidence>
<dbReference type="Proteomes" id="UP001162992">
    <property type="component" value="Chromosome 13"/>
</dbReference>